<evidence type="ECO:0000313" key="1">
    <source>
        <dbReference type="EMBL" id="PJO43396.1"/>
    </source>
</evidence>
<sequence>MLTKAPIHRLFDVYWRFFIFINYWGNHYRNYCFNCRKPDAAYELAKALTEDYKECTGYSMGNNGLLITWTQGHLLSFQEPDEINPEWEDWSWDTITHPPNKLAY</sequence>
<reference evidence="1 2" key="1">
    <citation type="submission" date="2017-11" db="EMBL/GenBank/DDBJ databases">
        <title>Bacterial isolate from king chilli rhizosphere.</title>
        <authorList>
            <person name="Takhelmayum P."/>
            <person name="Sarangthem I."/>
        </authorList>
    </citation>
    <scope>NUCLEOTIDE SEQUENCE [LARGE SCALE GENOMIC DNA]</scope>
    <source>
        <strain evidence="2">t26</strain>
    </source>
</reference>
<dbReference type="InterPro" id="IPR023405">
    <property type="entry name" value="Topo_IA_core_domain"/>
</dbReference>
<accession>A0A2M9Q5Q0</accession>
<dbReference type="RefSeq" id="WP_100543361.1">
    <property type="nucleotide sequence ID" value="NZ_PHQY01000612.1"/>
</dbReference>
<protein>
    <submittedName>
        <fullName evidence="1">Uncharacterized protein</fullName>
    </submittedName>
</protein>
<dbReference type="Proteomes" id="UP000232101">
    <property type="component" value="Unassembled WGS sequence"/>
</dbReference>
<name>A0A2M9Q5Q0_9BACI</name>
<evidence type="ECO:0000313" key="2">
    <source>
        <dbReference type="Proteomes" id="UP000232101"/>
    </source>
</evidence>
<proteinExistence type="predicted"/>
<dbReference type="SUPFAM" id="SSF56712">
    <property type="entry name" value="Prokaryotic type I DNA topoisomerase"/>
    <property type="match status" value="1"/>
</dbReference>
<organism evidence="1 2">
    <name type="scientific">Lysinibacillus xylanilyticus</name>
    <dbReference type="NCBI Taxonomy" id="582475"/>
    <lineage>
        <taxon>Bacteria</taxon>
        <taxon>Bacillati</taxon>
        <taxon>Bacillota</taxon>
        <taxon>Bacilli</taxon>
        <taxon>Bacillales</taxon>
        <taxon>Bacillaceae</taxon>
        <taxon>Lysinibacillus</taxon>
    </lineage>
</organism>
<dbReference type="EMBL" id="PHQY01000612">
    <property type="protein sequence ID" value="PJO43396.1"/>
    <property type="molecule type" value="Genomic_DNA"/>
</dbReference>
<dbReference type="Gene3D" id="3.40.50.140">
    <property type="match status" value="1"/>
</dbReference>
<comment type="caution">
    <text evidence="1">The sequence shown here is derived from an EMBL/GenBank/DDBJ whole genome shotgun (WGS) entry which is preliminary data.</text>
</comment>
<dbReference type="AlphaFoldDB" id="A0A2M9Q5Q0"/>
<gene>
    <name evidence="1" type="ORF">CWD94_12660</name>
</gene>